<keyword evidence="2" id="KW-1185">Reference proteome</keyword>
<dbReference type="SUPFAM" id="SSF51905">
    <property type="entry name" value="FAD/NAD(P)-binding domain"/>
    <property type="match status" value="1"/>
</dbReference>
<reference evidence="1 2" key="1">
    <citation type="submission" date="2019-05" db="EMBL/GenBank/DDBJ databases">
        <authorList>
            <person name="Pankratov T."/>
            <person name="Grouzdev D."/>
        </authorList>
    </citation>
    <scope>NUCLEOTIDE SEQUENCE [LARGE SCALE GENOMIC DNA]</scope>
    <source>
        <strain evidence="1 2">KEBCLARHB70R</strain>
    </source>
</reference>
<dbReference type="Proteomes" id="UP000305654">
    <property type="component" value="Unassembled WGS sequence"/>
</dbReference>
<dbReference type="PANTHER" id="PTHR42685:SF22">
    <property type="entry name" value="CONDITIONED MEDIUM FACTOR RECEPTOR 1"/>
    <property type="match status" value="1"/>
</dbReference>
<evidence type="ECO:0000313" key="1">
    <source>
        <dbReference type="EMBL" id="TLU72186.1"/>
    </source>
</evidence>
<evidence type="ECO:0008006" key="3">
    <source>
        <dbReference type="Google" id="ProtNLM"/>
    </source>
</evidence>
<organism evidence="1 2">
    <name type="scientific">Lichenicoccus roseus</name>
    <dbReference type="NCBI Taxonomy" id="2683649"/>
    <lineage>
        <taxon>Bacteria</taxon>
        <taxon>Pseudomonadati</taxon>
        <taxon>Pseudomonadota</taxon>
        <taxon>Alphaproteobacteria</taxon>
        <taxon>Acetobacterales</taxon>
        <taxon>Acetobacteraceae</taxon>
        <taxon>Lichenicoccus</taxon>
    </lineage>
</organism>
<dbReference type="RefSeq" id="WP_138326592.1">
    <property type="nucleotide sequence ID" value="NZ_VCDI01000004.1"/>
</dbReference>
<gene>
    <name evidence="1" type="ORF">FE263_13810</name>
</gene>
<sequence>MILVAGGGLAGAAAACDLAQQGRPVTLFERERVARHKICGEFISIEARRHLASLGLDLDALGAVAIERVRVARGSSLIEAALPFTGSSLTRRRLDAALLSHAAASGAGIRTGCLVRRTVTESGATGLELDGGEGVRGEGVLLATGKHDLRGMRRSPPGRSSRSQLCFKSYFALLQASRTALEGHVELMLFRDGYAGLQMVEGGIANLCLVTTSDRFAHAGGDWRGLLQSLTAESAHLRHRLQGATDRLDRPLSIARVPYGFLHRGGEEAPCDLYRLGDQMAVIPSFTGDGMSIALHTAKQAARAVLTGEAAAAYHERMHRALRPQMRIASGLSALGRSTGGQVALLLGARLWPGLIQRLAIATRVPDLPVLP</sequence>
<name>A0A5R9J9Z7_9PROT</name>
<comment type="caution">
    <text evidence="1">The sequence shown here is derived from an EMBL/GenBank/DDBJ whole genome shotgun (WGS) entry which is preliminary data.</text>
</comment>
<dbReference type="EMBL" id="VCDI01000004">
    <property type="protein sequence ID" value="TLU72186.1"/>
    <property type="molecule type" value="Genomic_DNA"/>
</dbReference>
<dbReference type="Gene3D" id="3.50.50.60">
    <property type="entry name" value="FAD/NAD(P)-binding domain"/>
    <property type="match status" value="1"/>
</dbReference>
<dbReference type="PANTHER" id="PTHR42685">
    <property type="entry name" value="GERANYLGERANYL DIPHOSPHATE REDUCTASE"/>
    <property type="match status" value="1"/>
</dbReference>
<dbReference type="InterPro" id="IPR036188">
    <property type="entry name" value="FAD/NAD-bd_sf"/>
</dbReference>
<dbReference type="InterPro" id="IPR050407">
    <property type="entry name" value="Geranylgeranyl_reductase"/>
</dbReference>
<dbReference type="AlphaFoldDB" id="A0A5R9J9Z7"/>
<dbReference type="Pfam" id="PF13450">
    <property type="entry name" value="NAD_binding_8"/>
    <property type="match status" value="1"/>
</dbReference>
<accession>A0A5R9J9Z7</accession>
<proteinExistence type="predicted"/>
<dbReference type="OrthoDB" id="5652862at2"/>
<protein>
    <recommendedName>
        <fullName evidence="3">FAD-dependent oxidoreductase</fullName>
    </recommendedName>
</protein>
<evidence type="ECO:0000313" key="2">
    <source>
        <dbReference type="Proteomes" id="UP000305654"/>
    </source>
</evidence>